<sequence>MSATSKASVPTITSDIIRAFPSPPQDLDPAPQPPHGATQSFLEITVSSKTTNKLALYSTLKRKAETCIHTYANATSPPIHDSHIAKRTRYTDDKNIPTSVKKVLRKLGVGRIRELKKFNSRLTQELLREREKNDFLLGLVCELYVAVVEYLPQ</sequence>
<comment type="caution">
    <text evidence="2">The sequence shown here is derived from an EMBL/GenBank/DDBJ whole genome shotgun (WGS) entry which is preliminary data.</text>
</comment>
<proteinExistence type="predicted"/>
<name>A0A1U7LW69_NEOID</name>
<feature type="compositionally biased region" description="Pro residues" evidence="1">
    <location>
        <begin position="21"/>
        <end position="34"/>
    </location>
</feature>
<feature type="region of interest" description="Disordered" evidence="1">
    <location>
        <begin position="18"/>
        <end position="38"/>
    </location>
</feature>
<dbReference type="AlphaFoldDB" id="A0A1U7LW69"/>
<evidence type="ECO:0000313" key="2">
    <source>
        <dbReference type="EMBL" id="OLL26925.1"/>
    </source>
</evidence>
<accession>A0A1U7LW69</accession>
<organism evidence="2 3">
    <name type="scientific">Neolecta irregularis (strain DAH-3)</name>
    <dbReference type="NCBI Taxonomy" id="1198029"/>
    <lineage>
        <taxon>Eukaryota</taxon>
        <taxon>Fungi</taxon>
        <taxon>Dikarya</taxon>
        <taxon>Ascomycota</taxon>
        <taxon>Taphrinomycotina</taxon>
        <taxon>Neolectales</taxon>
        <taxon>Neolectaceae</taxon>
        <taxon>Neolecta</taxon>
    </lineage>
</organism>
<keyword evidence="3" id="KW-1185">Reference proteome</keyword>
<dbReference type="EMBL" id="LXFE01000133">
    <property type="protein sequence ID" value="OLL26925.1"/>
    <property type="molecule type" value="Genomic_DNA"/>
</dbReference>
<evidence type="ECO:0000313" key="3">
    <source>
        <dbReference type="Proteomes" id="UP000186594"/>
    </source>
</evidence>
<dbReference type="Proteomes" id="UP000186594">
    <property type="component" value="Unassembled WGS sequence"/>
</dbReference>
<evidence type="ECO:0000256" key="1">
    <source>
        <dbReference type="SAM" id="MobiDB-lite"/>
    </source>
</evidence>
<protein>
    <submittedName>
        <fullName evidence="2">Uncharacterized protein</fullName>
    </submittedName>
</protein>
<reference evidence="2 3" key="1">
    <citation type="submission" date="2016-04" db="EMBL/GenBank/DDBJ databases">
        <title>Evolutionary innovation and constraint leading to complex multicellularity in the Ascomycota.</title>
        <authorList>
            <person name="Cisse O."/>
            <person name="Nguyen A."/>
            <person name="Hewitt D.A."/>
            <person name="Jedd G."/>
            <person name="Stajich J.E."/>
        </authorList>
    </citation>
    <scope>NUCLEOTIDE SEQUENCE [LARGE SCALE GENOMIC DNA]</scope>
    <source>
        <strain evidence="2 3">DAH-3</strain>
    </source>
</reference>
<gene>
    <name evidence="2" type="ORF">NEOLI_004986</name>
</gene>